<dbReference type="AlphaFoldDB" id="X1J2C2"/>
<comment type="caution">
    <text evidence="1">The sequence shown here is derived from an EMBL/GenBank/DDBJ whole genome shotgun (WGS) entry which is preliminary data.</text>
</comment>
<sequence>ITGETSLSTTKFPDPIIGYYNSDELFNITAYFEDIGRSEGINGGLAKIFVKEVSASSYQEYIPVIIDPFGGGYYNITVDCSDPIFNPYGKYNIKINITKSHYYTAEDILGEIVVGNTTLTILDPTGPVSYVEDEIFDIMIEYEDHTLISGITGADINYTIDGTNYRWDNIVDNGDGTYNITIDVGDADFGINYGYVDIIIRANKTNYINLTRTFTFERQIKTQITPFNNPPLVE</sequence>
<dbReference type="EMBL" id="BARU01040216">
    <property type="protein sequence ID" value="GAH88851.1"/>
    <property type="molecule type" value="Genomic_DNA"/>
</dbReference>
<feature type="non-terminal residue" evidence="1">
    <location>
        <position position="234"/>
    </location>
</feature>
<organism evidence="1">
    <name type="scientific">marine sediment metagenome</name>
    <dbReference type="NCBI Taxonomy" id="412755"/>
    <lineage>
        <taxon>unclassified sequences</taxon>
        <taxon>metagenomes</taxon>
        <taxon>ecological metagenomes</taxon>
    </lineage>
</organism>
<gene>
    <name evidence="1" type="ORF">S03H2_62208</name>
</gene>
<reference evidence="1" key="1">
    <citation type="journal article" date="2014" name="Front. Microbiol.">
        <title>High frequency of phylogenetically diverse reductive dehalogenase-homologous genes in deep subseafloor sedimentary metagenomes.</title>
        <authorList>
            <person name="Kawai M."/>
            <person name="Futagami T."/>
            <person name="Toyoda A."/>
            <person name="Takaki Y."/>
            <person name="Nishi S."/>
            <person name="Hori S."/>
            <person name="Arai W."/>
            <person name="Tsubouchi T."/>
            <person name="Morono Y."/>
            <person name="Uchiyama I."/>
            <person name="Ito T."/>
            <person name="Fujiyama A."/>
            <person name="Inagaki F."/>
            <person name="Takami H."/>
        </authorList>
    </citation>
    <scope>NUCLEOTIDE SEQUENCE</scope>
    <source>
        <strain evidence="1">Expedition CK06-06</strain>
    </source>
</reference>
<name>X1J2C2_9ZZZZ</name>
<protein>
    <recommendedName>
        <fullName evidence="2">Ig-like domain-containing protein</fullName>
    </recommendedName>
</protein>
<proteinExistence type="predicted"/>
<feature type="non-terminal residue" evidence="1">
    <location>
        <position position="1"/>
    </location>
</feature>
<evidence type="ECO:0000313" key="1">
    <source>
        <dbReference type="EMBL" id="GAH88851.1"/>
    </source>
</evidence>
<accession>X1J2C2</accession>
<evidence type="ECO:0008006" key="2">
    <source>
        <dbReference type="Google" id="ProtNLM"/>
    </source>
</evidence>